<dbReference type="Proteomes" id="UP000321490">
    <property type="component" value="Unassembled WGS sequence"/>
</dbReference>
<dbReference type="AlphaFoldDB" id="A0A562ILZ4"/>
<dbReference type="RefSeq" id="WP_153361101.1">
    <property type="nucleotide sequence ID" value="NZ_JABGDC010000003.1"/>
</dbReference>
<name>A0A562ILZ4_9ACTN</name>
<comment type="caution">
    <text evidence="1">The sequence shown here is derived from an EMBL/GenBank/DDBJ whole genome shotgun (WGS) entry which is preliminary data.</text>
</comment>
<gene>
    <name evidence="1" type="ORF">JD78_00122</name>
</gene>
<proteinExistence type="predicted"/>
<evidence type="ECO:0000313" key="2">
    <source>
        <dbReference type="Proteomes" id="UP000321490"/>
    </source>
</evidence>
<organism evidence="1 2">
    <name type="scientific">Modestobacter roseus</name>
    <dbReference type="NCBI Taxonomy" id="1181884"/>
    <lineage>
        <taxon>Bacteria</taxon>
        <taxon>Bacillati</taxon>
        <taxon>Actinomycetota</taxon>
        <taxon>Actinomycetes</taxon>
        <taxon>Geodermatophilales</taxon>
        <taxon>Geodermatophilaceae</taxon>
        <taxon>Modestobacter</taxon>
    </lineage>
</organism>
<keyword evidence="2" id="KW-1185">Reference proteome</keyword>
<accession>A0A562ILZ4</accession>
<dbReference type="OrthoDB" id="5187538at2"/>
<reference evidence="1 2" key="1">
    <citation type="submission" date="2019-07" db="EMBL/GenBank/DDBJ databases">
        <title>R&amp;d 2014.</title>
        <authorList>
            <person name="Klenk H.-P."/>
        </authorList>
    </citation>
    <scope>NUCLEOTIDE SEQUENCE [LARGE SCALE GENOMIC DNA]</scope>
    <source>
        <strain evidence="1 2">DSM 45764</strain>
    </source>
</reference>
<dbReference type="EMBL" id="VLKF01000001">
    <property type="protein sequence ID" value="TWH71624.1"/>
    <property type="molecule type" value="Genomic_DNA"/>
</dbReference>
<evidence type="ECO:0000313" key="1">
    <source>
        <dbReference type="EMBL" id="TWH71624.1"/>
    </source>
</evidence>
<sequence length="252" mass="26737">MTDSPFGSPAGLLRRLVRTEVDPDDVRDAVDHLAGTAPLPGLRLSVADGPRGELLVVEEAGRTSRVLIGELAAQMTRARVAGTPDEVLAALRRWLDHRPVPDAVAAAAGVAVLDWAEGRAGALGWRVVVRRAGLLVPWRPSRNASLPDVHHTRSAAWDRSLAVEGALRVEGPVGLWTTTSVPGADSAVLVAPGRLLGEMRARGMRVRDVHAVVTPGRPVACAEAGVARRLVAEAADLSVVLPWRRIPDLGWS</sequence>
<protein>
    <submittedName>
        <fullName evidence="1">Uncharacterized protein</fullName>
    </submittedName>
</protein>